<reference evidence="11 12" key="1">
    <citation type="submission" date="2020-08" db="EMBL/GenBank/DDBJ databases">
        <title>Cohnella phylogeny.</title>
        <authorList>
            <person name="Dunlap C."/>
        </authorList>
    </citation>
    <scope>NUCLEOTIDE SEQUENCE [LARGE SCALE GENOMIC DNA]</scope>
    <source>
        <strain evidence="11 12">CBP 2801</strain>
    </source>
</reference>
<proteinExistence type="predicted"/>
<dbReference type="GO" id="GO:0016020">
    <property type="term" value="C:membrane"/>
    <property type="evidence" value="ECO:0007669"/>
    <property type="project" value="InterPro"/>
</dbReference>
<evidence type="ECO:0000256" key="8">
    <source>
        <dbReference type="SAM" id="MobiDB-lite"/>
    </source>
</evidence>
<evidence type="ECO:0000313" key="11">
    <source>
        <dbReference type="EMBL" id="MBB6733569.1"/>
    </source>
</evidence>
<dbReference type="InterPro" id="IPR036909">
    <property type="entry name" value="Cyt_c-like_dom_sf"/>
</dbReference>
<evidence type="ECO:0000256" key="6">
    <source>
        <dbReference type="PIRSR" id="PIRSR000025-1"/>
    </source>
</evidence>
<dbReference type="InterPro" id="IPR051811">
    <property type="entry name" value="Cytochrome_c550/c551-like"/>
</dbReference>
<evidence type="ECO:0000256" key="9">
    <source>
        <dbReference type="SAM" id="SignalP"/>
    </source>
</evidence>
<evidence type="ECO:0000256" key="4">
    <source>
        <dbReference type="ARBA" id="ARBA00022982"/>
    </source>
</evidence>
<evidence type="ECO:0000259" key="10">
    <source>
        <dbReference type="PROSITE" id="PS51007"/>
    </source>
</evidence>
<name>A0A7X0VWT4_9BACL</name>
<dbReference type="InterPro" id="IPR012218">
    <property type="entry name" value="Cyt_c_BACSU-c550-type"/>
</dbReference>
<feature type="chain" id="PRO_5039192979" evidence="9">
    <location>
        <begin position="18"/>
        <end position="128"/>
    </location>
</feature>
<evidence type="ECO:0000256" key="5">
    <source>
        <dbReference type="ARBA" id="ARBA00023004"/>
    </source>
</evidence>
<keyword evidence="12" id="KW-1185">Reference proteome</keyword>
<feature type="binding site" description="covalent" evidence="6">
    <location>
        <position position="66"/>
    </location>
    <ligand>
        <name>heme c</name>
        <dbReference type="ChEBI" id="CHEBI:61717"/>
    </ligand>
</feature>
<comment type="caution">
    <text evidence="11">The sequence shown here is derived from an EMBL/GenBank/DDBJ whole genome shotgun (WGS) entry which is preliminary data.</text>
</comment>
<feature type="region of interest" description="Disordered" evidence="8">
    <location>
        <begin position="26"/>
        <end position="50"/>
    </location>
</feature>
<comment type="PTM">
    <text evidence="6">Binds 1 heme c group covalently per subunit.</text>
</comment>
<dbReference type="Proteomes" id="UP000564644">
    <property type="component" value="Unassembled WGS sequence"/>
</dbReference>
<keyword evidence="1" id="KW-0813">Transport</keyword>
<evidence type="ECO:0000313" key="12">
    <source>
        <dbReference type="Proteomes" id="UP000564644"/>
    </source>
</evidence>
<dbReference type="AlphaFoldDB" id="A0A7X0VWT4"/>
<dbReference type="SUPFAM" id="SSF46626">
    <property type="entry name" value="Cytochrome c"/>
    <property type="match status" value="1"/>
</dbReference>
<feature type="binding site" description="axial binding residue" evidence="7">
    <location>
        <position position="70"/>
    </location>
    <ligand>
        <name>heme c</name>
        <dbReference type="ChEBI" id="CHEBI:61717"/>
    </ligand>
    <ligandPart>
        <name>Fe</name>
        <dbReference type="ChEBI" id="CHEBI:18248"/>
    </ligandPart>
</feature>
<dbReference type="Gene3D" id="1.10.760.10">
    <property type="entry name" value="Cytochrome c-like domain"/>
    <property type="match status" value="1"/>
</dbReference>
<evidence type="ECO:0000256" key="1">
    <source>
        <dbReference type="ARBA" id="ARBA00022448"/>
    </source>
</evidence>
<keyword evidence="4" id="KW-0249">Electron transport</keyword>
<dbReference type="PIRSF" id="PIRSF000025">
    <property type="entry name" value="Cytc_Bsub_c550"/>
    <property type="match status" value="1"/>
</dbReference>
<feature type="domain" description="Cytochrome c" evidence="10">
    <location>
        <begin position="53"/>
        <end position="128"/>
    </location>
</feature>
<keyword evidence="3 7" id="KW-0479">Metal-binding</keyword>
<dbReference type="EMBL" id="JACJVO010000028">
    <property type="protein sequence ID" value="MBB6733569.1"/>
    <property type="molecule type" value="Genomic_DNA"/>
</dbReference>
<gene>
    <name evidence="11" type="ORF">H7C18_21825</name>
</gene>
<feature type="binding site" description="axial binding residue" evidence="7">
    <location>
        <position position="105"/>
    </location>
    <ligand>
        <name>heme c</name>
        <dbReference type="ChEBI" id="CHEBI:61717"/>
    </ligand>
    <ligandPart>
        <name>Fe</name>
        <dbReference type="ChEBI" id="CHEBI:18248"/>
    </ligandPart>
</feature>
<feature type="compositionally biased region" description="Low complexity" evidence="8">
    <location>
        <begin position="38"/>
        <end position="50"/>
    </location>
</feature>
<accession>A0A7X0VWT4</accession>
<dbReference type="Pfam" id="PF13442">
    <property type="entry name" value="Cytochrome_CBB3"/>
    <property type="match status" value="1"/>
</dbReference>
<dbReference type="GO" id="GO:0020037">
    <property type="term" value="F:heme binding"/>
    <property type="evidence" value="ECO:0007669"/>
    <property type="project" value="InterPro"/>
</dbReference>
<dbReference type="InterPro" id="IPR009056">
    <property type="entry name" value="Cyt_c-like_dom"/>
</dbReference>
<dbReference type="PROSITE" id="PS51007">
    <property type="entry name" value="CYTC"/>
    <property type="match status" value="1"/>
</dbReference>
<keyword evidence="9" id="KW-0732">Signal</keyword>
<dbReference type="RefSeq" id="WP_185131233.1">
    <property type="nucleotide sequence ID" value="NZ_JACJVO010000028.1"/>
</dbReference>
<sequence length="128" mass="13204">MRKWLLPVLITACCAYAAVMMMVSLQQDESPAEPPPSSSSASASPSAAPATTVDEAAATAIYKSSCLSCHGDQLQGQIGPNLTKVGSAMTADQIRTQIENGGGGMPGFKGTLTDDQVNTLTAWLSAKK</sequence>
<evidence type="ECO:0000256" key="7">
    <source>
        <dbReference type="PIRSR" id="PIRSR000025-2"/>
    </source>
</evidence>
<dbReference type="GO" id="GO:0009055">
    <property type="term" value="F:electron transfer activity"/>
    <property type="evidence" value="ECO:0007669"/>
    <property type="project" value="InterPro"/>
</dbReference>
<dbReference type="GO" id="GO:0005506">
    <property type="term" value="F:iron ion binding"/>
    <property type="evidence" value="ECO:0007669"/>
    <property type="project" value="InterPro"/>
</dbReference>
<evidence type="ECO:0000256" key="3">
    <source>
        <dbReference type="ARBA" id="ARBA00022723"/>
    </source>
</evidence>
<organism evidence="11 12">
    <name type="scientific">Cohnella zeiphila</name>
    <dbReference type="NCBI Taxonomy" id="2761120"/>
    <lineage>
        <taxon>Bacteria</taxon>
        <taxon>Bacillati</taxon>
        <taxon>Bacillota</taxon>
        <taxon>Bacilli</taxon>
        <taxon>Bacillales</taxon>
        <taxon>Paenibacillaceae</taxon>
        <taxon>Cohnella</taxon>
    </lineage>
</organism>
<feature type="binding site" description="covalent" evidence="6">
    <location>
        <position position="69"/>
    </location>
    <ligand>
        <name>heme c</name>
        <dbReference type="ChEBI" id="CHEBI:61717"/>
    </ligand>
</feature>
<dbReference type="PANTHER" id="PTHR37823:SF2">
    <property type="entry name" value="CYTOCHROME C-550"/>
    <property type="match status" value="1"/>
</dbReference>
<protein>
    <submittedName>
        <fullName evidence="11">Cytochrome c</fullName>
    </submittedName>
</protein>
<keyword evidence="5 7" id="KW-0408">Iron</keyword>
<evidence type="ECO:0000256" key="2">
    <source>
        <dbReference type="ARBA" id="ARBA00022617"/>
    </source>
</evidence>
<keyword evidence="2 6" id="KW-0349">Heme</keyword>
<dbReference type="PANTHER" id="PTHR37823">
    <property type="entry name" value="CYTOCHROME C-553-LIKE"/>
    <property type="match status" value="1"/>
</dbReference>
<feature type="signal peptide" evidence="9">
    <location>
        <begin position="1"/>
        <end position="17"/>
    </location>
</feature>